<dbReference type="STRING" id="928724.SacglDRAFT_03358"/>
<dbReference type="PANTHER" id="PTHR43245:SF13">
    <property type="entry name" value="UDP-D-APIOSE_UDP-D-XYLOSE SYNTHASE 2"/>
    <property type="match status" value="1"/>
</dbReference>
<dbReference type="RefSeq" id="WP_005465954.1">
    <property type="nucleotide sequence ID" value="NZ_CM001484.1"/>
</dbReference>
<accession>I1D5J5</accession>
<organism evidence="2 3">
    <name type="scientific">Saccharomonospora glauca K62</name>
    <dbReference type="NCBI Taxonomy" id="928724"/>
    <lineage>
        <taxon>Bacteria</taxon>
        <taxon>Bacillati</taxon>
        <taxon>Actinomycetota</taxon>
        <taxon>Actinomycetes</taxon>
        <taxon>Pseudonocardiales</taxon>
        <taxon>Pseudonocardiaceae</taxon>
        <taxon>Saccharomonospora</taxon>
    </lineage>
</organism>
<dbReference type="Gene3D" id="3.40.50.720">
    <property type="entry name" value="NAD(P)-binding Rossmann-like Domain"/>
    <property type="match status" value="1"/>
</dbReference>
<name>I1D5J5_9PSEU</name>
<dbReference type="EMBL" id="CM001484">
    <property type="protein sequence ID" value="EIF00220.1"/>
    <property type="molecule type" value="Genomic_DNA"/>
</dbReference>
<keyword evidence="3" id="KW-1185">Reference proteome</keyword>
<evidence type="ECO:0000313" key="3">
    <source>
        <dbReference type="Proteomes" id="UP000005087"/>
    </source>
</evidence>
<dbReference type="InterPro" id="IPR036291">
    <property type="entry name" value="NAD(P)-bd_dom_sf"/>
</dbReference>
<dbReference type="HOGENOM" id="CLU_826071_0_0_11"/>
<dbReference type="eggNOG" id="COG0451">
    <property type="taxonomic scope" value="Bacteria"/>
</dbReference>
<reference evidence="3" key="2">
    <citation type="submission" date="2012-01" db="EMBL/GenBank/DDBJ databases">
        <title>Noncontiguous Finished sequence of chromosome of Saccharomonospora glauca K62.</title>
        <authorList>
            <consortium name="US DOE Joint Genome Institute"/>
            <person name="Lucas S."/>
            <person name="Han J."/>
            <person name="Lapidus A."/>
            <person name="Cheng J.-F."/>
            <person name="Goodwin L."/>
            <person name="Pitluck S."/>
            <person name="Peters L."/>
            <person name="Mikhailova N."/>
            <person name="Held B."/>
            <person name="Detter J.C."/>
            <person name="Han C."/>
            <person name="Tapia R."/>
            <person name="Land M."/>
            <person name="Hauser L."/>
            <person name="Kyrpides N."/>
            <person name="Ivanova N."/>
            <person name="Pagani I."/>
            <person name="Brambilla E.-M."/>
            <person name="Klenk H.-P."/>
            <person name="Woyke T."/>
        </authorList>
    </citation>
    <scope>NUCLEOTIDE SEQUENCE [LARGE SCALE GENOMIC DNA]</scope>
    <source>
        <strain evidence="3">K62</strain>
    </source>
</reference>
<protein>
    <submittedName>
        <fullName evidence="2">Nucleoside-diphosphate-sugar epimerase</fullName>
    </submittedName>
</protein>
<feature type="domain" description="NAD-dependent epimerase/dehydratase" evidence="1">
    <location>
        <begin position="10"/>
        <end position="229"/>
    </location>
</feature>
<dbReference type="AlphaFoldDB" id="I1D5J5"/>
<dbReference type="SUPFAM" id="SSF51735">
    <property type="entry name" value="NAD(P)-binding Rossmann-fold domains"/>
    <property type="match status" value="1"/>
</dbReference>
<dbReference type="Pfam" id="PF01370">
    <property type="entry name" value="Epimerase"/>
    <property type="match status" value="1"/>
</dbReference>
<dbReference type="Proteomes" id="UP000005087">
    <property type="component" value="Chromosome"/>
</dbReference>
<gene>
    <name evidence="2" type="ORF">SacglDRAFT_03358</name>
</gene>
<evidence type="ECO:0000313" key="2">
    <source>
        <dbReference type="EMBL" id="EIF00220.1"/>
    </source>
</evidence>
<evidence type="ECO:0000259" key="1">
    <source>
        <dbReference type="Pfam" id="PF01370"/>
    </source>
</evidence>
<sequence>MGSALTGVRVVVLGGSGFIGSAVAARFVAAGATVRSVSSSGRAPCAHVEAVAADLTEPGRVAEVIADADVVLPLVLYTGGSTYRIGDHEAEAAERVNVAVVRSAIASAAGRVVVFAGSTSQVGAGARDRVDGTEPDEPTTEYDRQKLVAERVVLDGGGVSLRLPTVYGPAPSALDRGVVTAMVRRALAGEPLTVWGDGAVERDLVFVDDVANAFVHAVVDAPRLAGRHWLLGSGRGVSVRELFERVAAAVSAHTGRPPVPVVSVPPPTEATEMDGRSLVADPAAFTEVTGWRAEVDLSAGIDATVAAVAVREGRTGDPYSGS</sequence>
<dbReference type="InterPro" id="IPR050177">
    <property type="entry name" value="Lipid_A_modif_metabolic_enz"/>
</dbReference>
<dbReference type="PANTHER" id="PTHR43245">
    <property type="entry name" value="BIFUNCTIONAL POLYMYXIN RESISTANCE PROTEIN ARNA"/>
    <property type="match status" value="1"/>
</dbReference>
<proteinExistence type="predicted"/>
<dbReference type="InterPro" id="IPR001509">
    <property type="entry name" value="Epimerase_deHydtase"/>
</dbReference>
<reference evidence="2 3" key="1">
    <citation type="submission" date="2011-09" db="EMBL/GenBank/DDBJ databases">
        <authorList>
            <consortium name="US DOE Joint Genome Institute (JGI-PGF)"/>
            <person name="Lucas S."/>
            <person name="Han J."/>
            <person name="Lapidus A."/>
            <person name="Cheng J.-F."/>
            <person name="Goodwin L."/>
            <person name="Pitluck S."/>
            <person name="Peters L."/>
            <person name="Land M.L."/>
            <person name="Hauser L."/>
            <person name="Brambilla E."/>
            <person name="Klenk H.-P."/>
            <person name="Woyke T.J."/>
        </authorList>
    </citation>
    <scope>NUCLEOTIDE SEQUENCE [LARGE SCALE GENOMIC DNA]</scope>
    <source>
        <strain evidence="2 3">K62</strain>
    </source>
</reference>